<protein>
    <submittedName>
        <fullName evidence="1">Uncharacterized protein</fullName>
    </submittedName>
</protein>
<dbReference type="Proteomes" id="UP000093129">
    <property type="component" value="Unassembled WGS sequence"/>
</dbReference>
<evidence type="ECO:0000313" key="2">
    <source>
        <dbReference type="Proteomes" id="UP000093129"/>
    </source>
</evidence>
<evidence type="ECO:0000313" key="1">
    <source>
        <dbReference type="EMBL" id="OCB02519.1"/>
    </source>
</evidence>
<accession>A0A1B9BXT2</accession>
<dbReference type="AlphaFoldDB" id="A0A1B9BXT2"/>
<sequence length="74" mass="8137">MKYLIKAEIDQADLDFLLSQDDLNDMERAVLSLNGAVIDKDGEDDLDGCLEELSLSLLGKMDRDGSVLLHSEPA</sequence>
<gene>
    <name evidence="1" type="ORF">BBC27_12825</name>
</gene>
<dbReference type="EMBL" id="MASQ01000094">
    <property type="protein sequence ID" value="OCB02519.1"/>
    <property type="molecule type" value="Genomic_DNA"/>
</dbReference>
<comment type="caution">
    <text evidence="1">The sequence shown here is derived from an EMBL/GenBank/DDBJ whole genome shotgun (WGS) entry which is preliminary data.</text>
</comment>
<organism evidence="1 2">
    <name type="scientific">Acidithiobacillus ferrivorans</name>
    <dbReference type="NCBI Taxonomy" id="160808"/>
    <lineage>
        <taxon>Bacteria</taxon>
        <taxon>Pseudomonadati</taxon>
        <taxon>Pseudomonadota</taxon>
        <taxon>Acidithiobacillia</taxon>
        <taxon>Acidithiobacillales</taxon>
        <taxon>Acidithiobacillaceae</taxon>
        <taxon>Acidithiobacillus</taxon>
    </lineage>
</organism>
<name>A0A1B9BXT2_9PROT</name>
<dbReference type="RefSeq" id="WP_065413546.1">
    <property type="nucleotide sequence ID" value="NZ_MASQ01000094.1"/>
</dbReference>
<reference evidence="1 2" key="1">
    <citation type="submission" date="2016-07" db="EMBL/GenBank/DDBJ databases">
        <title>Draft genome of a psychrotolerant acidophile Acidithiobacillus ferrivorans strain YL15.</title>
        <authorList>
            <person name="Peng T."/>
            <person name="Ma L."/>
            <person name="Nan M."/>
            <person name="An N."/>
            <person name="Wang M."/>
            <person name="Qiu G."/>
            <person name="Zeng W."/>
        </authorList>
    </citation>
    <scope>NUCLEOTIDE SEQUENCE [LARGE SCALE GENOMIC DNA]</scope>
    <source>
        <strain evidence="1 2">YL15</strain>
    </source>
</reference>
<proteinExistence type="predicted"/>